<keyword evidence="2" id="KW-1185">Reference proteome</keyword>
<organism evidence="1 2">
    <name type="scientific">Lignipirellula cremea</name>
    <dbReference type="NCBI Taxonomy" id="2528010"/>
    <lineage>
        <taxon>Bacteria</taxon>
        <taxon>Pseudomonadati</taxon>
        <taxon>Planctomycetota</taxon>
        <taxon>Planctomycetia</taxon>
        <taxon>Pirellulales</taxon>
        <taxon>Pirellulaceae</taxon>
        <taxon>Lignipirellula</taxon>
    </lineage>
</organism>
<dbReference type="SUPFAM" id="SSF48452">
    <property type="entry name" value="TPR-like"/>
    <property type="match status" value="1"/>
</dbReference>
<sequence length="109" mass="12129">MNAPTRREKIEAMLVDEPNDSFLRYSLALEQRKAGEHEECLAGFRSLMADEPPYVAAFFMSAQLLVSLDRIDEARTALRDGIEVARTQGDNHAAGEMSELLMTLGQLGE</sequence>
<evidence type="ECO:0000313" key="1">
    <source>
        <dbReference type="EMBL" id="QDU92731.1"/>
    </source>
</evidence>
<accession>A0A518DLN6</accession>
<dbReference type="EMBL" id="CP036433">
    <property type="protein sequence ID" value="QDU92731.1"/>
    <property type="molecule type" value="Genomic_DNA"/>
</dbReference>
<dbReference type="AlphaFoldDB" id="A0A518DLN6"/>
<gene>
    <name evidence="1" type="ORF">Pla8534_04800</name>
</gene>
<dbReference type="InterPro" id="IPR011990">
    <property type="entry name" value="TPR-like_helical_dom_sf"/>
</dbReference>
<evidence type="ECO:0000313" key="2">
    <source>
        <dbReference type="Proteomes" id="UP000317648"/>
    </source>
</evidence>
<dbReference type="KEGG" id="lcre:Pla8534_04800"/>
<proteinExistence type="predicted"/>
<dbReference type="Gene3D" id="1.25.40.10">
    <property type="entry name" value="Tetratricopeptide repeat domain"/>
    <property type="match status" value="1"/>
</dbReference>
<evidence type="ECO:0008006" key="3">
    <source>
        <dbReference type="Google" id="ProtNLM"/>
    </source>
</evidence>
<dbReference type="Proteomes" id="UP000317648">
    <property type="component" value="Chromosome"/>
</dbReference>
<dbReference type="RefSeq" id="WP_145048943.1">
    <property type="nucleotide sequence ID" value="NZ_CP036433.1"/>
</dbReference>
<name>A0A518DLN6_9BACT</name>
<dbReference type="OrthoDB" id="280886at2"/>
<reference evidence="1 2" key="1">
    <citation type="submission" date="2019-02" db="EMBL/GenBank/DDBJ databases">
        <title>Deep-cultivation of Planctomycetes and their phenomic and genomic characterization uncovers novel biology.</title>
        <authorList>
            <person name="Wiegand S."/>
            <person name="Jogler M."/>
            <person name="Boedeker C."/>
            <person name="Pinto D."/>
            <person name="Vollmers J."/>
            <person name="Rivas-Marin E."/>
            <person name="Kohn T."/>
            <person name="Peeters S.H."/>
            <person name="Heuer A."/>
            <person name="Rast P."/>
            <person name="Oberbeckmann S."/>
            <person name="Bunk B."/>
            <person name="Jeske O."/>
            <person name="Meyerdierks A."/>
            <person name="Storesund J.E."/>
            <person name="Kallscheuer N."/>
            <person name="Luecker S."/>
            <person name="Lage O.M."/>
            <person name="Pohl T."/>
            <person name="Merkel B.J."/>
            <person name="Hornburger P."/>
            <person name="Mueller R.-W."/>
            <person name="Bruemmer F."/>
            <person name="Labrenz M."/>
            <person name="Spormann A.M."/>
            <person name="Op den Camp H."/>
            <person name="Overmann J."/>
            <person name="Amann R."/>
            <person name="Jetten M.S.M."/>
            <person name="Mascher T."/>
            <person name="Medema M.H."/>
            <person name="Devos D.P."/>
            <person name="Kaster A.-K."/>
            <person name="Ovreas L."/>
            <person name="Rohde M."/>
            <person name="Galperin M.Y."/>
            <person name="Jogler C."/>
        </authorList>
    </citation>
    <scope>NUCLEOTIDE SEQUENCE [LARGE SCALE GENOMIC DNA]</scope>
    <source>
        <strain evidence="1 2">Pla85_3_4</strain>
    </source>
</reference>
<protein>
    <recommendedName>
        <fullName evidence="3">Tetratricopeptide repeat protein</fullName>
    </recommendedName>
</protein>